<dbReference type="PANTHER" id="PTHR33327">
    <property type="entry name" value="ENDONUCLEASE"/>
    <property type="match status" value="1"/>
</dbReference>
<dbReference type="Pfam" id="PF23055">
    <property type="entry name" value="DUF7041"/>
    <property type="match status" value="1"/>
</dbReference>
<evidence type="ECO:0000313" key="3">
    <source>
        <dbReference type="EnsemblMetazoa" id="AMIN007010-PA"/>
    </source>
</evidence>
<proteinExistence type="predicted"/>
<dbReference type="STRING" id="112268.A0A182W9I2"/>
<evidence type="ECO:0000256" key="1">
    <source>
        <dbReference type="SAM" id="MobiDB-lite"/>
    </source>
</evidence>
<organism evidence="3 4">
    <name type="scientific">Anopheles minimus</name>
    <dbReference type="NCBI Taxonomy" id="112268"/>
    <lineage>
        <taxon>Eukaryota</taxon>
        <taxon>Metazoa</taxon>
        <taxon>Ecdysozoa</taxon>
        <taxon>Arthropoda</taxon>
        <taxon>Hexapoda</taxon>
        <taxon>Insecta</taxon>
        <taxon>Pterygota</taxon>
        <taxon>Neoptera</taxon>
        <taxon>Endopterygota</taxon>
        <taxon>Diptera</taxon>
        <taxon>Nematocera</taxon>
        <taxon>Culicoidea</taxon>
        <taxon>Culicidae</taxon>
        <taxon>Anophelinae</taxon>
        <taxon>Anopheles</taxon>
    </lineage>
</organism>
<feature type="compositionally biased region" description="Pro residues" evidence="1">
    <location>
        <begin position="18"/>
        <end position="27"/>
    </location>
</feature>
<dbReference type="PANTHER" id="PTHR33327:SF3">
    <property type="entry name" value="RNA-DIRECTED DNA POLYMERASE"/>
    <property type="match status" value="1"/>
</dbReference>
<dbReference type="Proteomes" id="UP000075920">
    <property type="component" value="Unassembled WGS sequence"/>
</dbReference>
<reference evidence="4" key="1">
    <citation type="submission" date="2013-03" db="EMBL/GenBank/DDBJ databases">
        <title>The Genome Sequence of Anopheles minimus MINIMUS1.</title>
        <authorList>
            <consortium name="The Broad Institute Genomics Platform"/>
            <person name="Neafsey D.E."/>
            <person name="Walton C."/>
            <person name="Walker B."/>
            <person name="Young S.K."/>
            <person name="Zeng Q."/>
            <person name="Gargeya S."/>
            <person name="Fitzgerald M."/>
            <person name="Haas B."/>
            <person name="Abouelleil A."/>
            <person name="Allen A.W."/>
            <person name="Alvarado L."/>
            <person name="Arachchi H.M."/>
            <person name="Berlin A.M."/>
            <person name="Chapman S.B."/>
            <person name="Gainer-Dewar J."/>
            <person name="Goldberg J."/>
            <person name="Griggs A."/>
            <person name="Gujja S."/>
            <person name="Hansen M."/>
            <person name="Howarth C."/>
            <person name="Imamovic A."/>
            <person name="Ireland A."/>
            <person name="Larimer J."/>
            <person name="McCowan C."/>
            <person name="Murphy C."/>
            <person name="Pearson M."/>
            <person name="Poon T.W."/>
            <person name="Priest M."/>
            <person name="Roberts A."/>
            <person name="Saif S."/>
            <person name="Shea T."/>
            <person name="Sisk P."/>
            <person name="Sykes S."/>
            <person name="Wortman J."/>
            <person name="Nusbaum C."/>
            <person name="Birren B."/>
        </authorList>
    </citation>
    <scope>NUCLEOTIDE SEQUENCE [LARGE SCALE GENOMIC DNA]</scope>
    <source>
        <strain evidence="4">MINIMUS1</strain>
    </source>
</reference>
<protein>
    <recommendedName>
        <fullName evidence="2">DUF7041 domain-containing protein</fullName>
    </recommendedName>
</protein>
<dbReference type="EnsemblMetazoa" id="AMIN007010-RA">
    <property type="protein sequence ID" value="AMIN007010-PA"/>
    <property type="gene ID" value="AMIN007010"/>
</dbReference>
<name>A0A182W9I2_9DIPT</name>
<keyword evidence="4" id="KW-1185">Reference proteome</keyword>
<dbReference type="VEuPathDB" id="VectorBase:AMIN007010"/>
<reference evidence="3" key="2">
    <citation type="submission" date="2020-05" db="UniProtKB">
        <authorList>
            <consortium name="EnsemblMetazoa"/>
        </authorList>
    </citation>
    <scope>IDENTIFICATION</scope>
    <source>
        <strain evidence="3">MINIMUS1</strain>
    </source>
</reference>
<evidence type="ECO:0000259" key="2">
    <source>
        <dbReference type="Pfam" id="PF23055"/>
    </source>
</evidence>
<accession>A0A182W9I2</accession>
<dbReference type="AlphaFoldDB" id="A0A182W9I2"/>
<sequence>MPVMPNDENRPLPVAGASPPPNIPIAPPPQNAPIAAIPQSYAEVCSLKLPGFWMSAPDSWFIQAEAQFDLTHIRSENTKYAHLLASLTPDALDKVIDVIRSPPEENRYTSLKHALMTRLSASEEQRIGKLLYNAEMGDSSPSEFHRRMTQLAASSTDVSESSLTADRKQVRKVFDYSIFDFIPPVPVFPTAWPLGLWYRNQVCPITYGMVLNRKPTKNPKPLEANTLEGNISSIRPGLTDAIAGDCCRRLTMPDTGWRCSRSQMFPHQSSLDTLIAYVRGLG</sequence>
<dbReference type="InterPro" id="IPR055469">
    <property type="entry name" value="DUF7041"/>
</dbReference>
<evidence type="ECO:0000313" key="4">
    <source>
        <dbReference type="Proteomes" id="UP000075920"/>
    </source>
</evidence>
<feature type="domain" description="DUF7041" evidence="2">
    <location>
        <begin position="49"/>
        <end position="131"/>
    </location>
</feature>
<feature type="region of interest" description="Disordered" evidence="1">
    <location>
        <begin position="1"/>
        <end position="27"/>
    </location>
</feature>